<proteinExistence type="predicted"/>
<dbReference type="AlphaFoldDB" id="A0A291QS64"/>
<name>A0A291QS64_9BACT</name>
<gene>
    <name evidence="3" type="ORF">COR50_06080</name>
</gene>
<dbReference type="EMBL" id="CP023777">
    <property type="protein sequence ID" value="ATL46777.1"/>
    <property type="molecule type" value="Genomic_DNA"/>
</dbReference>
<dbReference type="InterPro" id="IPR008993">
    <property type="entry name" value="TIMP-like_OB-fold"/>
</dbReference>
<keyword evidence="4" id="KW-1185">Reference proteome</keyword>
<sequence length="239" mass="27606">MKKLCLLALVCLFSVQQVFACRCALVSLTQDFQRADRVFIGTVVDYKVGDKAYYRFKVEQVFKGSKIDTITILTNVSSAACGSNFEKGKKYVIFSNDGFTNLCRRNALASNSHDLTRLRYMTDEQFSASLGKDKNPNLTKDEAAYLNETLYLQLEQHDFRFNRKKVAFFSDSRLIDKETFFHDWGGKEIICQLMILTPTERKKAGGYDAVIITKFRQGITERLRKHLVRKLKRYDPMEP</sequence>
<feature type="chain" id="PRO_5012087129" description="DUF8192 domain-containing protein" evidence="1">
    <location>
        <begin position="21"/>
        <end position="239"/>
    </location>
</feature>
<dbReference type="Pfam" id="PF26612">
    <property type="entry name" value="DUF8192"/>
    <property type="match status" value="1"/>
</dbReference>
<dbReference type="OrthoDB" id="854100at2"/>
<accession>A0A291QS64</accession>
<organism evidence="3 4">
    <name type="scientific">Chitinophaga caeni</name>
    <dbReference type="NCBI Taxonomy" id="2029983"/>
    <lineage>
        <taxon>Bacteria</taxon>
        <taxon>Pseudomonadati</taxon>
        <taxon>Bacteroidota</taxon>
        <taxon>Chitinophagia</taxon>
        <taxon>Chitinophagales</taxon>
        <taxon>Chitinophagaceae</taxon>
        <taxon>Chitinophaga</taxon>
    </lineage>
</organism>
<dbReference type="KEGG" id="cbae:COR50_06080"/>
<evidence type="ECO:0000313" key="4">
    <source>
        <dbReference type="Proteomes" id="UP000220133"/>
    </source>
</evidence>
<dbReference type="SUPFAM" id="SSF50242">
    <property type="entry name" value="TIMP-like"/>
    <property type="match status" value="1"/>
</dbReference>
<reference evidence="3 4" key="1">
    <citation type="submission" date="2017-10" db="EMBL/GenBank/DDBJ databases">
        <title>Paenichitinophaga pekingensis gen. nov., sp. nov., isolated from activated sludge.</title>
        <authorList>
            <person name="Jin D."/>
            <person name="Kong X."/>
            <person name="Deng Y."/>
            <person name="Bai Z."/>
        </authorList>
    </citation>
    <scope>NUCLEOTIDE SEQUENCE [LARGE SCALE GENOMIC DNA]</scope>
    <source>
        <strain evidence="3 4">13</strain>
    </source>
</reference>
<dbReference type="Gene3D" id="2.40.50.120">
    <property type="match status" value="1"/>
</dbReference>
<dbReference type="InterPro" id="IPR058505">
    <property type="entry name" value="DUF8192"/>
</dbReference>
<feature type="signal peptide" evidence="1">
    <location>
        <begin position="1"/>
        <end position="20"/>
    </location>
</feature>
<dbReference type="Proteomes" id="UP000220133">
    <property type="component" value="Chromosome"/>
</dbReference>
<evidence type="ECO:0000259" key="2">
    <source>
        <dbReference type="Pfam" id="PF26612"/>
    </source>
</evidence>
<dbReference type="RefSeq" id="WP_098193164.1">
    <property type="nucleotide sequence ID" value="NZ_CP023777.1"/>
</dbReference>
<keyword evidence="1" id="KW-0732">Signal</keyword>
<evidence type="ECO:0000313" key="3">
    <source>
        <dbReference type="EMBL" id="ATL46777.1"/>
    </source>
</evidence>
<evidence type="ECO:0000256" key="1">
    <source>
        <dbReference type="SAM" id="SignalP"/>
    </source>
</evidence>
<feature type="domain" description="DUF8192" evidence="2">
    <location>
        <begin position="135"/>
        <end position="229"/>
    </location>
</feature>
<protein>
    <recommendedName>
        <fullName evidence="2">DUF8192 domain-containing protein</fullName>
    </recommendedName>
</protein>